<dbReference type="PANTHER" id="PTHR46268:SF15">
    <property type="entry name" value="UNIVERSAL STRESS PROTEIN HP_0031"/>
    <property type="match status" value="1"/>
</dbReference>
<comment type="similarity">
    <text evidence="1">Belongs to the universal stress protein A family.</text>
</comment>
<organism evidence="3 4">
    <name type="scientific">Noviherbaspirillum pedocola</name>
    <dbReference type="NCBI Taxonomy" id="2801341"/>
    <lineage>
        <taxon>Bacteria</taxon>
        <taxon>Pseudomonadati</taxon>
        <taxon>Pseudomonadota</taxon>
        <taxon>Betaproteobacteria</taxon>
        <taxon>Burkholderiales</taxon>
        <taxon>Oxalobacteraceae</taxon>
        <taxon>Noviherbaspirillum</taxon>
    </lineage>
</organism>
<dbReference type="EMBL" id="JAEPBG010000023">
    <property type="protein sequence ID" value="MBK4738602.1"/>
    <property type="molecule type" value="Genomic_DNA"/>
</dbReference>
<proteinExistence type="inferred from homology"/>
<evidence type="ECO:0000313" key="3">
    <source>
        <dbReference type="EMBL" id="MBK4738602.1"/>
    </source>
</evidence>
<evidence type="ECO:0000313" key="4">
    <source>
        <dbReference type="Proteomes" id="UP000622890"/>
    </source>
</evidence>
<protein>
    <submittedName>
        <fullName evidence="3">Universal stress protein</fullName>
    </submittedName>
</protein>
<reference evidence="3" key="1">
    <citation type="submission" date="2021-01" db="EMBL/GenBank/DDBJ databases">
        <title>Genome sequence of strain Noviherbaspirillum sp. DKR-6.</title>
        <authorList>
            <person name="Chaudhary D.K."/>
        </authorList>
    </citation>
    <scope>NUCLEOTIDE SEQUENCE</scope>
    <source>
        <strain evidence="3">DKR-6</strain>
    </source>
</reference>
<dbReference type="InterPro" id="IPR006016">
    <property type="entry name" value="UspA"/>
</dbReference>
<evidence type="ECO:0000256" key="1">
    <source>
        <dbReference type="ARBA" id="ARBA00008791"/>
    </source>
</evidence>
<sequence length="148" mass="15848">MYKRILVAIDGSATSERALKEALKLAKNSGGQLRIVHVVDLAGMIYPEYIGPSSDIWASLLKQGHELLDGARRAAANAGVPAEISQLENSTPGNRVAQLIVQEADAWPADLLVAGTHGRRGTSRVFLGSVAEQIARISNKPLLLIRSE</sequence>
<dbReference type="Proteomes" id="UP000622890">
    <property type="component" value="Unassembled WGS sequence"/>
</dbReference>
<dbReference type="RefSeq" id="WP_200597970.1">
    <property type="nucleotide sequence ID" value="NZ_JAEPBG010000023.1"/>
</dbReference>
<dbReference type="PRINTS" id="PR01438">
    <property type="entry name" value="UNVRSLSTRESS"/>
</dbReference>
<evidence type="ECO:0000259" key="2">
    <source>
        <dbReference type="Pfam" id="PF00582"/>
    </source>
</evidence>
<comment type="caution">
    <text evidence="3">The sequence shown here is derived from an EMBL/GenBank/DDBJ whole genome shotgun (WGS) entry which is preliminary data.</text>
</comment>
<feature type="domain" description="UspA" evidence="2">
    <location>
        <begin position="1"/>
        <end position="146"/>
    </location>
</feature>
<dbReference type="CDD" id="cd00293">
    <property type="entry name" value="USP-like"/>
    <property type="match status" value="1"/>
</dbReference>
<dbReference type="AlphaFoldDB" id="A0A934T2T0"/>
<dbReference type="SUPFAM" id="SSF52402">
    <property type="entry name" value="Adenine nucleotide alpha hydrolases-like"/>
    <property type="match status" value="1"/>
</dbReference>
<dbReference type="Pfam" id="PF00582">
    <property type="entry name" value="Usp"/>
    <property type="match status" value="1"/>
</dbReference>
<dbReference type="InterPro" id="IPR014729">
    <property type="entry name" value="Rossmann-like_a/b/a_fold"/>
</dbReference>
<dbReference type="PANTHER" id="PTHR46268">
    <property type="entry name" value="STRESS RESPONSE PROTEIN NHAX"/>
    <property type="match status" value="1"/>
</dbReference>
<keyword evidence="4" id="KW-1185">Reference proteome</keyword>
<name>A0A934T2T0_9BURK</name>
<gene>
    <name evidence="3" type="ORF">JJB74_28635</name>
</gene>
<dbReference type="Gene3D" id="3.40.50.620">
    <property type="entry name" value="HUPs"/>
    <property type="match status" value="1"/>
</dbReference>
<accession>A0A934T2T0</accession>
<dbReference type="InterPro" id="IPR006015">
    <property type="entry name" value="Universal_stress_UspA"/>
</dbReference>